<evidence type="ECO:0000256" key="1">
    <source>
        <dbReference type="ARBA" id="ARBA00004651"/>
    </source>
</evidence>
<comment type="subcellular location">
    <subcellularLocation>
        <location evidence="1">Cell membrane</location>
        <topology evidence="1">Multi-pass membrane protein</topology>
    </subcellularLocation>
</comment>
<evidence type="ECO:0000256" key="11">
    <source>
        <dbReference type="RuleBase" id="RU000688"/>
    </source>
</evidence>
<sequence length="176" mass="19790">MGRKGGVTGGNGEEQEEKGSNGEEQDRTGSPVKSRKVSVGFFSTVLQLNAFLRLKTGSDHLFVFWFLLRYTKMKTATNIYIFNLALADSLFLATLPFQGTDVFLGFWPFGNILCKAVVSIDYYNMFTSTFTLTVMSMDRYIAVCHPVKALDMRTPHKAKVRSQPMLPWRALQAAQL</sequence>
<keyword evidence="15" id="KW-1185">Reference proteome</keyword>
<dbReference type="EMBL" id="RHFK02000021">
    <property type="protein sequence ID" value="TWW56143.1"/>
    <property type="molecule type" value="Genomic_DNA"/>
</dbReference>
<protein>
    <submittedName>
        <fullName evidence="14">Nociceptin receptor</fullName>
    </submittedName>
</protein>
<keyword evidence="8 11" id="KW-0675">Receptor</keyword>
<evidence type="ECO:0000256" key="6">
    <source>
        <dbReference type="ARBA" id="ARBA00023136"/>
    </source>
</evidence>
<keyword evidence="7" id="KW-0564">Palmitate</keyword>
<dbReference type="GO" id="GO:0019233">
    <property type="term" value="P:sensory perception of pain"/>
    <property type="evidence" value="ECO:0007669"/>
    <property type="project" value="TreeGrafter"/>
</dbReference>
<dbReference type="GO" id="GO:0007218">
    <property type="term" value="P:neuropeptide signaling pathway"/>
    <property type="evidence" value="ECO:0007669"/>
    <property type="project" value="TreeGrafter"/>
</dbReference>
<organism evidence="14 15">
    <name type="scientific">Takifugu flavidus</name>
    <name type="common">sansaifugu</name>
    <dbReference type="NCBI Taxonomy" id="433684"/>
    <lineage>
        <taxon>Eukaryota</taxon>
        <taxon>Metazoa</taxon>
        <taxon>Chordata</taxon>
        <taxon>Craniata</taxon>
        <taxon>Vertebrata</taxon>
        <taxon>Euteleostomi</taxon>
        <taxon>Actinopterygii</taxon>
        <taxon>Neopterygii</taxon>
        <taxon>Teleostei</taxon>
        <taxon>Neoteleostei</taxon>
        <taxon>Acanthomorphata</taxon>
        <taxon>Eupercaria</taxon>
        <taxon>Tetraodontiformes</taxon>
        <taxon>Tetradontoidea</taxon>
        <taxon>Tetraodontidae</taxon>
        <taxon>Takifugu</taxon>
    </lineage>
</organism>
<dbReference type="GO" id="GO:0001626">
    <property type="term" value="F:nociceptin receptor activity"/>
    <property type="evidence" value="ECO:0007669"/>
    <property type="project" value="TreeGrafter"/>
</dbReference>
<gene>
    <name evidence="14" type="ORF">D4764_08G0001300</name>
</gene>
<keyword evidence="9 11" id="KW-0807">Transducer</keyword>
<dbReference type="GO" id="GO:0005886">
    <property type="term" value="C:plasma membrane"/>
    <property type="evidence" value="ECO:0007669"/>
    <property type="project" value="UniProtKB-SubCell"/>
</dbReference>
<dbReference type="PRINTS" id="PR00237">
    <property type="entry name" value="GPCRRHODOPSN"/>
</dbReference>
<evidence type="ECO:0000256" key="2">
    <source>
        <dbReference type="ARBA" id="ARBA00022475"/>
    </source>
</evidence>
<comment type="caution">
    <text evidence="14">The sequence shown here is derived from an EMBL/GenBank/DDBJ whole genome shotgun (WGS) entry which is preliminary data.</text>
</comment>
<dbReference type="PANTHER" id="PTHR24229:SF11">
    <property type="entry name" value="NOCICEPTIN RECEPTOR"/>
    <property type="match status" value="1"/>
</dbReference>
<dbReference type="SUPFAM" id="SSF81321">
    <property type="entry name" value="Family A G protein-coupled receptor-like"/>
    <property type="match status" value="1"/>
</dbReference>
<evidence type="ECO:0000259" key="13">
    <source>
        <dbReference type="PROSITE" id="PS50262"/>
    </source>
</evidence>
<keyword evidence="3 11" id="KW-0812">Transmembrane</keyword>
<dbReference type="PANTHER" id="PTHR24229">
    <property type="entry name" value="NEUROPEPTIDES RECEPTOR"/>
    <property type="match status" value="1"/>
</dbReference>
<evidence type="ECO:0000256" key="7">
    <source>
        <dbReference type="ARBA" id="ARBA00023139"/>
    </source>
</evidence>
<evidence type="ECO:0000256" key="3">
    <source>
        <dbReference type="ARBA" id="ARBA00022692"/>
    </source>
</evidence>
<dbReference type="InterPro" id="IPR001418">
    <property type="entry name" value="Opioid_rcpt"/>
</dbReference>
<evidence type="ECO:0000313" key="15">
    <source>
        <dbReference type="Proteomes" id="UP000324091"/>
    </source>
</evidence>
<keyword evidence="4" id="KW-1133">Transmembrane helix</keyword>
<evidence type="ECO:0000256" key="8">
    <source>
        <dbReference type="ARBA" id="ARBA00023170"/>
    </source>
</evidence>
<dbReference type="GO" id="GO:0042923">
    <property type="term" value="F:neuropeptide binding"/>
    <property type="evidence" value="ECO:0007669"/>
    <property type="project" value="TreeGrafter"/>
</dbReference>
<dbReference type="Proteomes" id="UP000324091">
    <property type="component" value="Chromosome 8"/>
</dbReference>
<keyword evidence="10" id="KW-0449">Lipoprotein</keyword>
<dbReference type="Pfam" id="PF00001">
    <property type="entry name" value="7tm_1"/>
    <property type="match status" value="1"/>
</dbReference>
<dbReference type="InterPro" id="IPR000276">
    <property type="entry name" value="GPCR_Rhodpsn"/>
</dbReference>
<evidence type="ECO:0000256" key="9">
    <source>
        <dbReference type="ARBA" id="ARBA00023224"/>
    </source>
</evidence>
<dbReference type="PRINTS" id="PR00384">
    <property type="entry name" value="OPIOIDR"/>
</dbReference>
<evidence type="ECO:0000256" key="12">
    <source>
        <dbReference type="SAM" id="MobiDB-lite"/>
    </source>
</evidence>
<dbReference type="InterPro" id="IPR017452">
    <property type="entry name" value="GPCR_Rhodpsn_7TM"/>
</dbReference>
<dbReference type="PROSITE" id="PS00237">
    <property type="entry name" value="G_PROTEIN_RECEP_F1_1"/>
    <property type="match status" value="1"/>
</dbReference>
<keyword evidence="6" id="KW-0472">Membrane</keyword>
<evidence type="ECO:0000313" key="14">
    <source>
        <dbReference type="EMBL" id="TWW56143.1"/>
    </source>
</evidence>
<feature type="compositionally biased region" description="Gly residues" evidence="12">
    <location>
        <begin position="1"/>
        <end position="12"/>
    </location>
</feature>
<feature type="compositionally biased region" description="Basic and acidic residues" evidence="12">
    <location>
        <begin position="17"/>
        <end position="27"/>
    </location>
</feature>
<dbReference type="Gene3D" id="1.20.1070.10">
    <property type="entry name" value="Rhodopsin 7-helix transmembrane proteins"/>
    <property type="match status" value="1"/>
</dbReference>
<feature type="domain" description="G-protein coupled receptors family 1 profile" evidence="13">
    <location>
        <begin position="59"/>
        <end position="176"/>
    </location>
</feature>
<comment type="similarity">
    <text evidence="11">Belongs to the G-protein coupled receptor 1 family.</text>
</comment>
<dbReference type="GO" id="GO:0043005">
    <property type="term" value="C:neuron projection"/>
    <property type="evidence" value="ECO:0007669"/>
    <property type="project" value="TreeGrafter"/>
</dbReference>
<keyword evidence="2" id="KW-1003">Cell membrane</keyword>
<evidence type="ECO:0000256" key="4">
    <source>
        <dbReference type="ARBA" id="ARBA00022989"/>
    </source>
</evidence>
<proteinExistence type="inferred from homology"/>
<dbReference type="PROSITE" id="PS50262">
    <property type="entry name" value="G_PROTEIN_RECEP_F1_2"/>
    <property type="match status" value="1"/>
</dbReference>
<feature type="region of interest" description="Disordered" evidence="12">
    <location>
        <begin position="1"/>
        <end position="32"/>
    </location>
</feature>
<evidence type="ECO:0000256" key="10">
    <source>
        <dbReference type="ARBA" id="ARBA00023288"/>
    </source>
</evidence>
<reference evidence="14 15" key="1">
    <citation type="submission" date="2019-04" db="EMBL/GenBank/DDBJ databases">
        <title>Chromosome genome assembly for Takifugu flavidus.</title>
        <authorList>
            <person name="Xiao S."/>
        </authorList>
    </citation>
    <scope>NUCLEOTIDE SEQUENCE [LARGE SCALE GENOMIC DNA]</scope>
    <source>
        <strain evidence="14">HTHZ2018</strain>
        <tissue evidence="14">Muscle</tissue>
    </source>
</reference>
<accession>A0A5C6MMP3</accession>
<evidence type="ECO:0000256" key="5">
    <source>
        <dbReference type="ARBA" id="ARBA00023040"/>
    </source>
</evidence>
<dbReference type="AlphaFoldDB" id="A0A5C6MMP3"/>
<name>A0A5C6MMP3_9TELE</name>
<keyword evidence="5 11" id="KW-0297">G-protein coupled receptor</keyword>